<dbReference type="Pfam" id="PF01529">
    <property type="entry name" value="DHHC"/>
    <property type="match status" value="1"/>
</dbReference>
<dbReference type="OrthoDB" id="4096362at2759"/>
<keyword evidence="7" id="KW-0808">Transferase</keyword>
<feature type="compositionally biased region" description="Basic and acidic residues" evidence="8">
    <location>
        <begin position="607"/>
        <end position="619"/>
    </location>
</feature>
<evidence type="ECO:0000256" key="1">
    <source>
        <dbReference type="ARBA" id="ARBA00004141"/>
    </source>
</evidence>
<proteinExistence type="inferred from homology"/>
<evidence type="ECO:0000256" key="2">
    <source>
        <dbReference type="ARBA" id="ARBA00022692"/>
    </source>
</evidence>
<dbReference type="GO" id="GO:0016020">
    <property type="term" value="C:membrane"/>
    <property type="evidence" value="ECO:0007669"/>
    <property type="project" value="UniProtKB-SubCell"/>
</dbReference>
<protein>
    <recommendedName>
        <fullName evidence="7">Palmitoyltransferase</fullName>
        <ecNumber evidence="7">2.3.1.225</ecNumber>
    </recommendedName>
</protein>
<organism evidence="10 11">
    <name type="scientific">Trichonephila clavata</name>
    <name type="common">Joro spider</name>
    <name type="synonym">Nephila clavata</name>
    <dbReference type="NCBI Taxonomy" id="2740835"/>
    <lineage>
        <taxon>Eukaryota</taxon>
        <taxon>Metazoa</taxon>
        <taxon>Ecdysozoa</taxon>
        <taxon>Arthropoda</taxon>
        <taxon>Chelicerata</taxon>
        <taxon>Arachnida</taxon>
        <taxon>Araneae</taxon>
        <taxon>Araneomorphae</taxon>
        <taxon>Entelegynae</taxon>
        <taxon>Araneoidea</taxon>
        <taxon>Nephilidae</taxon>
        <taxon>Trichonephila</taxon>
    </lineage>
</organism>
<feature type="transmembrane region" description="Helical" evidence="7">
    <location>
        <begin position="144"/>
        <end position="168"/>
    </location>
</feature>
<evidence type="ECO:0000256" key="6">
    <source>
        <dbReference type="ARBA" id="ARBA00047790"/>
    </source>
</evidence>
<feature type="compositionally biased region" description="Polar residues" evidence="8">
    <location>
        <begin position="412"/>
        <end position="427"/>
    </location>
</feature>
<feature type="transmembrane region" description="Helical" evidence="7">
    <location>
        <begin position="180"/>
        <end position="206"/>
    </location>
</feature>
<feature type="compositionally biased region" description="Polar residues" evidence="8">
    <location>
        <begin position="621"/>
        <end position="633"/>
    </location>
</feature>
<feature type="region of interest" description="Disordered" evidence="8">
    <location>
        <begin position="551"/>
        <end position="594"/>
    </location>
</feature>
<evidence type="ECO:0000259" key="9">
    <source>
        <dbReference type="Pfam" id="PF01529"/>
    </source>
</evidence>
<reference evidence="10" key="1">
    <citation type="submission" date="2020-07" db="EMBL/GenBank/DDBJ databases">
        <title>Multicomponent nature underlies the extraordinary mechanical properties of spider dragline silk.</title>
        <authorList>
            <person name="Kono N."/>
            <person name="Nakamura H."/>
            <person name="Mori M."/>
            <person name="Yoshida Y."/>
            <person name="Ohtoshi R."/>
            <person name="Malay A.D."/>
            <person name="Moran D.A.P."/>
            <person name="Tomita M."/>
            <person name="Numata K."/>
            <person name="Arakawa K."/>
        </authorList>
    </citation>
    <scope>NUCLEOTIDE SEQUENCE</scope>
</reference>
<dbReference type="PANTHER" id="PTHR12349:SF2">
    <property type="entry name" value="PALMITOYLTRANSFERASE ZDHHC8"/>
    <property type="match status" value="1"/>
</dbReference>
<dbReference type="PROSITE" id="PS50216">
    <property type="entry name" value="DHHC"/>
    <property type="match status" value="1"/>
</dbReference>
<dbReference type="EMBL" id="BMAO01030713">
    <property type="protein sequence ID" value="GFQ69826.1"/>
    <property type="molecule type" value="Genomic_DNA"/>
</dbReference>
<dbReference type="EC" id="2.3.1.225" evidence="7"/>
<comment type="caution">
    <text evidence="10">The sequence shown here is derived from an EMBL/GenBank/DDBJ whole genome shotgun (WGS) entry which is preliminary data.</text>
</comment>
<feature type="transmembrane region" description="Helical" evidence="7">
    <location>
        <begin position="7"/>
        <end position="29"/>
    </location>
</feature>
<evidence type="ECO:0000313" key="10">
    <source>
        <dbReference type="EMBL" id="GFQ69826.1"/>
    </source>
</evidence>
<accession>A0A8X6KDJ6</accession>
<keyword evidence="4 7" id="KW-0472">Membrane</keyword>
<gene>
    <name evidence="10" type="primary">ZDHHC5</name>
    <name evidence="10" type="ORF">TNCT_450693</name>
</gene>
<comment type="domain">
    <text evidence="7">The DHHC domain is required for palmitoyltransferase activity.</text>
</comment>
<feature type="region of interest" description="Disordered" evidence="8">
    <location>
        <begin position="327"/>
        <end position="349"/>
    </location>
</feature>
<name>A0A8X6KDJ6_TRICU</name>
<evidence type="ECO:0000313" key="11">
    <source>
        <dbReference type="Proteomes" id="UP000887116"/>
    </source>
</evidence>
<keyword evidence="3 7" id="KW-1133">Transmembrane helix</keyword>
<feature type="compositionally biased region" description="Low complexity" evidence="8">
    <location>
        <begin position="442"/>
        <end position="451"/>
    </location>
</feature>
<evidence type="ECO:0000256" key="5">
    <source>
        <dbReference type="ARBA" id="ARBA00023463"/>
    </source>
</evidence>
<dbReference type="GO" id="GO:0019706">
    <property type="term" value="F:protein-cysteine S-palmitoyltransferase activity"/>
    <property type="evidence" value="ECO:0007669"/>
    <property type="project" value="UniProtKB-EC"/>
</dbReference>
<evidence type="ECO:0000256" key="8">
    <source>
        <dbReference type="SAM" id="MobiDB-lite"/>
    </source>
</evidence>
<comment type="catalytic activity">
    <reaction evidence="6">
        <text>L-cysteinyl-[protein] + hexadecanoyl-CoA = S-hexadecanoyl-L-cysteinyl-[protein] + CoA</text>
        <dbReference type="Rhea" id="RHEA:36683"/>
        <dbReference type="Rhea" id="RHEA-COMP:10131"/>
        <dbReference type="Rhea" id="RHEA-COMP:11032"/>
        <dbReference type="ChEBI" id="CHEBI:29950"/>
        <dbReference type="ChEBI" id="CHEBI:57287"/>
        <dbReference type="ChEBI" id="CHEBI:57379"/>
        <dbReference type="ChEBI" id="CHEBI:74151"/>
        <dbReference type="EC" id="2.3.1.225"/>
    </reaction>
    <physiologicalReaction direction="left-to-right" evidence="6">
        <dbReference type="Rhea" id="RHEA:36684"/>
    </physiologicalReaction>
</comment>
<feature type="transmembrane region" description="Helical" evidence="7">
    <location>
        <begin position="41"/>
        <end position="63"/>
    </location>
</feature>
<feature type="region of interest" description="Disordered" evidence="8">
    <location>
        <begin position="367"/>
        <end position="500"/>
    </location>
</feature>
<comment type="subcellular location">
    <subcellularLocation>
        <location evidence="1">Membrane</location>
        <topology evidence="1">Multi-pass membrane protein</topology>
    </subcellularLocation>
</comment>
<comment type="similarity">
    <text evidence="5">Belongs to the DHHC palmitoyltransferase family. ERF2/ZDHHC9 subfamily.</text>
</comment>
<keyword evidence="11" id="KW-1185">Reference proteome</keyword>
<dbReference type="AlphaFoldDB" id="A0A8X6KDJ6"/>
<keyword evidence="7" id="KW-0012">Acyltransferase</keyword>
<feature type="region of interest" description="Disordered" evidence="8">
    <location>
        <begin position="606"/>
        <end position="650"/>
    </location>
</feature>
<evidence type="ECO:0000256" key="7">
    <source>
        <dbReference type="RuleBase" id="RU079119"/>
    </source>
</evidence>
<keyword evidence="2 7" id="KW-0812">Transmembrane</keyword>
<feature type="domain" description="Palmitoyltransferase DHHC" evidence="9">
    <location>
        <begin position="98"/>
        <end position="218"/>
    </location>
</feature>
<dbReference type="Proteomes" id="UP000887116">
    <property type="component" value="Unassembled WGS sequence"/>
</dbReference>
<sequence>MSKCKSITKFFPITCAWTLLIATTSLYFIFPCPYLTDSYHIAIPICQAIITFFVVVNFSLATFMDPGIIPKATPDEDKEDDFHAPLYKNIKINGITVRMKWCVTCQFYRPPRCSHCSVCNGCIETFDHHCPWINNCIGRRNYRFFFLFLVFLCIHMISIFSFCTLYTLKHQDQLQHRDTIVTLVIMVIIGLLFIPILGLTGFHVVLVSRGRTTNEQVTGKFQGGYNPFSRGCWRNVCFTLCGPLYPSHKVRRKPRKQLSVAAPSVSAHMGENQVKVYMDNSNSARSTSSAYNKLLALKTFPGRYLKQMSQGAGDLSDVDVILDSYDHNQSQSQDCEPSPPIPRHGSKTNFFSPSECNRTAYIVPQNKPWSPYGGAGPPTPRAPRASIPMDERTVQIMPRSPEGMPPWAVVNSPRSTRTPPRSLTSPVVGSDGSRNRQHSPSRRSSPGSPASLTPGQSPAAVKRHQSGSRRGPPTPHYYGYHGTGRSGRCSARSISPNRKFASESELARAAADKANGNYEARANQTADNIQELADGGRPWDERARRLHHSTDIPMVHGGCPPPSRRTAASPQSRRAAGHKTPPLEASPVKPYPKRPVSIVKALELTETYEKGGPKPDPHSRQCLQQNKSLSSNIEQDDRKSLYEMNYEISV</sequence>
<evidence type="ECO:0000256" key="3">
    <source>
        <dbReference type="ARBA" id="ARBA00022989"/>
    </source>
</evidence>
<evidence type="ECO:0000256" key="4">
    <source>
        <dbReference type="ARBA" id="ARBA00023136"/>
    </source>
</evidence>
<dbReference type="InterPro" id="IPR001594">
    <property type="entry name" value="Palmitoyltrfase_DHHC"/>
</dbReference>
<dbReference type="PANTHER" id="PTHR12349">
    <property type="entry name" value="ANKYRIN REPEAT AND LEM DOMAIN-CONTAINING PROTEIN 2"/>
    <property type="match status" value="1"/>
</dbReference>